<feature type="transmembrane region" description="Helical" evidence="5">
    <location>
        <begin position="139"/>
        <end position="161"/>
    </location>
</feature>
<dbReference type="RefSeq" id="WP_082417064.1">
    <property type="nucleotide sequence ID" value="NZ_AP014854.2"/>
</dbReference>
<feature type="transmembrane region" description="Helical" evidence="5">
    <location>
        <begin position="103"/>
        <end position="119"/>
    </location>
</feature>
<sequence>MKQFSLFVLVGAVAAIVNILVRIAANYFTSYEVSIVIAFFVALTFAFTLNKYFVFRAEGDIVSQYGKFFFVNMLALGQVWLVSVGLARYAFVAADFTWHPETVAHAIGVASPIVTSYYGHKYLSFGTMNRASYSLNRYWLVGIACLVCFLVLISFSSLYVFSHISDLPFGDQWELIRWLSQSESPTLLAKYLFLPHNEHIIVTEKIFSIIDVYMFDGRNWFLIVVIYITAAALSAIISNIIFINNHESIYEKIVVAIACFCLLVSLVQWENLTWGFQTHFYFVNFGALAVLALSFAYLGGQRSYFNFFSILILAPLTVLSNGSGVLIIFPLALIVLMFREKWRVFLIPAAVTAVSILYFFYMVRGATKIGDPSLRTLENIIAFFFTMLGGPFSTNLSICAALGVVAVSVWIGIGIFYLKQFVAQGKVDGPGFVLFCFAMFVFASAGAAAYARVTVGTGAALAPRYATPILALWLGLGASVVRIGLCSARSRERRELVISVFLVCAALSSVWMNVRTTFRQAIDNRFEAIERTKFAILSNAYDQQLIRVVYPSSKNIAGALEYIRERRLSAFSDKSSDSKIPGDVLNRGSSAPACSMNYVDRIGKLSDFDFIVDGWVAHEGNRRAPLWVIAFSSSGRVIGFSRPLIPRPDVMKAVNAPRDYRGFSVPVHLSNEDNNLDKASNYILAVFNGGYPSVCRIDLKME</sequence>
<evidence type="ECO:0000256" key="3">
    <source>
        <dbReference type="ARBA" id="ARBA00022989"/>
    </source>
</evidence>
<keyword evidence="4 5" id="KW-0472">Membrane</keyword>
<reference evidence="9" key="3">
    <citation type="journal article" date="2016" name="Genome Announc.">
        <title>Revised genome sequence of the purple photosynthetic bacterium Blastochloris viridis.</title>
        <authorList>
            <person name="Liu L.N."/>
            <person name="Faulkner M."/>
            <person name="Liu X."/>
            <person name="Huang F."/>
            <person name="Darby A.C."/>
            <person name="Hall N."/>
        </authorList>
    </citation>
    <scope>NUCLEOTIDE SEQUENCE [LARGE SCALE GENOMIC DNA]</scope>
    <source>
        <strain evidence="9">ATCC 19567 / DSM 133 / F</strain>
    </source>
</reference>
<dbReference type="Pfam" id="PF04138">
    <property type="entry name" value="GtrA_DPMS_TM"/>
    <property type="match status" value="1"/>
</dbReference>
<organism evidence="8 9">
    <name type="scientific">Blastochloris viridis</name>
    <name type="common">Rhodopseudomonas viridis</name>
    <dbReference type="NCBI Taxonomy" id="1079"/>
    <lineage>
        <taxon>Bacteria</taxon>
        <taxon>Pseudomonadati</taxon>
        <taxon>Pseudomonadota</taxon>
        <taxon>Alphaproteobacteria</taxon>
        <taxon>Hyphomicrobiales</taxon>
        <taxon>Blastochloridaceae</taxon>
        <taxon>Blastochloris</taxon>
    </lineage>
</organism>
<comment type="subcellular location">
    <subcellularLocation>
        <location evidence="1">Membrane</location>
        <topology evidence="1">Multi-pass membrane protein</topology>
    </subcellularLocation>
</comment>
<dbReference type="EMBL" id="AP014854">
    <property type="protein sequence ID" value="BAR99890.1"/>
    <property type="molecule type" value="Genomic_DNA"/>
</dbReference>
<feature type="transmembrane region" description="Helical" evidence="5">
    <location>
        <begin position="249"/>
        <end position="267"/>
    </location>
</feature>
<accession>A0A0H5BCG9</accession>
<dbReference type="Proteomes" id="UP000065734">
    <property type="component" value="Chromosome I"/>
</dbReference>
<dbReference type="EMBL" id="LN907867">
    <property type="protein sequence ID" value="CUU42842.1"/>
    <property type="molecule type" value="Genomic_DNA"/>
</dbReference>
<reference evidence="8" key="2">
    <citation type="submission" date="2015-11" db="EMBL/GenBank/DDBJ databases">
        <authorList>
            <person name="Zhang Y."/>
            <person name="Guo Z."/>
        </authorList>
    </citation>
    <scope>NUCLEOTIDE SEQUENCE</scope>
    <source>
        <strain evidence="8">1</strain>
    </source>
</reference>
<protein>
    <submittedName>
        <fullName evidence="8">GtrA-like protein</fullName>
    </submittedName>
</protein>
<gene>
    <name evidence="7" type="ORF">BV133_2297</name>
    <name evidence="8" type="ORF">BVIRIDIS_18570</name>
</gene>
<keyword evidence="2 5" id="KW-0812">Transmembrane</keyword>
<dbReference type="OrthoDB" id="7060875at2"/>
<feature type="transmembrane region" description="Helical" evidence="5">
    <location>
        <begin position="279"/>
        <end position="298"/>
    </location>
</feature>
<feature type="transmembrane region" description="Helical" evidence="5">
    <location>
        <begin position="310"/>
        <end position="338"/>
    </location>
</feature>
<feature type="transmembrane region" description="Helical" evidence="5">
    <location>
        <begin position="31"/>
        <end position="49"/>
    </location>
</feature>
<dbReference type="GO" id="GO:0000271">
    <property type="term" value="P:polysaccharide biosynthetic process"/>
    <property type="evidence" value="ECO:0007669"/>
    <property type="project" value="InterPro"/>
</dbReference>
<feature type="transmembrane region" description="Helical" evidence="5">
    <location>
        <begin position="430"/>
        <end position="453"/>
    </location>
</feature>
<feature type="domain" description="GtrA/DPMS transmembrane" evidence="6">
    <location>
        <begin position="7"/>
        <end position="88"/>
    </location>
</feature>
<reference evidence="7" key="1">
    <citation type="journal article" date="2015" name="Genome Announc.">
        <title>Complete Genome Sequence of the Bacteriochlorophyll b-Producing Photosynthetic Bacterium Blastochloris viridis.</title>
        <authorList>
            <person name="Tsukatani Y."/>
            <person name="Hirose Y."/>
            <person name="Harada J."/>
            <person name="Misawa N."/>
            <person name="Mori K."/>
            <person name="Inoue K."/>
            <person name="Tamiaki H."/>
        </authorList>
    </citation>
    <scope>NUCLEOTIDE SEQUENCE [LARGE SCALE GENOMIC DNA]</scope>
    <source>
        <strain evidence="7">DSM 133</strain>
    </source>
</reference>
<feature type="transmembrane region" description="Helical" evidence="5">
    <location>
        <begin position="220"/>
        <end position="242"/>
    </location>
</feature>
<evidence type="ECO:0000313" key="9">
    <source>
        <dbReference type="Proteomes" id="UP000065734"/>
    </source>
</evidence>
<evidence type="ECO:0000256" key="5">
    <source>
        <dbReference type="SAM" id="Phobius"/>
    </source>
</evidence>
<dbReference type="AlphaFoldDB" id="A0A0H5BCG9"/>
<dbReference type="InterPro" id="IPR007267">
    <property type="entry name" value="GtrA_DPMS_TM"/>
</dbReference>
<feature type="transmembrane region" description="Helical" evidence="5">
    <location>
        <begin position="344"/>
        <end position="364"/>
    </location>
</feature>
<evidence type="ECO:0000256" key="4">
    <source>
        <dbReference type="ARBA" id="ARBA00023136"/>
    </source>
</evidence>
<keyword evidence="3 5" id="KW-1133">Transmembrane helix</keyword>
<feature type="transmembrane region" description="Helical" evidence="5">
    <location>
        <begin position="7"/>
        <end position="25"/>
    </location>
</feature>
<evidence type="ECO:0000256" key="1">
    <source>
        <dbReference type="ARBA" id="ARBA00004141"/>
    </source>
</evidence>
<dbReference type="STRING" id="1079.BVIR_2411"/>
<evidence type="ECO:0000313" key="8">
    <source>
        <dbReference type="EMBL" id="CUU42842.1"/>
    </source>
</evidence>
<feature type="transmembrane region" description="Helical" evidence="5">
    <location>
        <begin position="496"/>
        <end position="514"/>
    </location>
</feature>
<dbReference type="GO" id="GO:0016020">
    <property type="term" value="C:membrane"/>
    <property type="evidence" value="ECO:0007669"/>
    <property type="project" value="UniProtKB-SubCell"/>
</dbReference>
<evidence type="ECO:0000313" key="7">
    <source>
        <dbReference type="EMBL" id="BAR99890.1"/>
    </source>
</evidence>
<evidence type="ECO:0000259" key="6">
    <source>
        <dbReference type="Pfam" id="PF04138"/>
    </source>
</evidence>
<proteinExistence type="predicted"/>
<feature type="transmembrane region" description="Helical" evidence="5">
    <location>
        <begin position="400"/>
        <end position="418"/>
    </location>
</feature>
<name>A0A0H5BCG9_BLAVI</name>
<feature type="transmembrane region" description="Helical" evidence="5">
    <location>
        <begin position="465"/>
        <end position="484"/>
    </location>
</feature>
<evidence type="ECO:0000256" key="2">
    <source>
        <dbReference type="ARBA" id="ARBA00022692"/>
    </source>
</evidence>
<feature type="transmembrane region" description="Helical" evidence="5">
    <location>
        <begin position="376"/>
        <end position="394"/>
    </location>
</feature>
<dbReference type="KEGG" id="bvr:BVIR_2411"/>
<keyword evidence="9" id="KW-1185">Reference proteome</keyword>
<feature type="transmembrane region" description="Helical" evidence="5">
    <location>
        <begin position="69"/>
        <end position="91"/>
    </location>
</feature>